<dbReference type="InterPro" id="IPR003610">
    <property type="entry name" value="CBM5/12"/>
</dbReference>
<dbReference type="PROSITE" id="PS01095">
    <property type="entry name" value="GH18_1"/>
    <property type="match status" value="1"/>
</dbReference>
<dbReference type="PANTHER" id="PTHR45708">
    <property type="entry name" value="ENDOCHITINASE"/>
    <property type="match status" value="1"/>
</dbReference>
<accession>A0A1M7NM15</accession>
<protein>
    <recommendedName>
        <fullName evidence="2">chitinase</fullName>
        <ecNumber evidence="2">3.2.1.14</ecNumber>
    </recommendedName>
</protein>
<organism evidence="9 10">
    <name type="scientific">Pseudomonas asturiensis</name>
    <dbReference type="NCBI Taxonomy" id="1190415"/>
    <lineage>
        <taxon>Bacteria</taxon>
        <taxon>Pseudomonadati</taxon>
        <taxon>Pseudomonadota</taxon>
        <taxon>Gammaproteobacteria</taxon>
        <taxon>Pseudomonadales</taxon>
        <taxon>Pseudomonadaceae</taxon>
        <taxon>Pseudomonas</taxon>
    </lineage>
</organism>
<dbReference type="CDD" id="cd12214">
    <property type="entry name" value="ChiA1_BD"/>
    <property type="match status" value="1"/>
</dbReference>
<dbReference type="Gene3D" id="2.60.40.10">
    <property type="entry name" value="Immunoglobulins"/>
    <property type="match status" value="2"/>
</dbReference>
<dbReference type="InterPro" id="IPR003961">
    <property type="entry name" value="FN3_dom"/>
</dbReference>
<dbReference type="InterPro" id="IPR036573">
    <property type="entry name" value="CBM_sf_5/12"/>
</dbReference>
<dbReference type="PANTHER" id="PTHR45708:SF49">
    <property type="entry name" value="ENDOCHITINASE"/>
    <property type="match status" value="1"/>
</dbReference>
<feature type="domain" description="Fibronectin type-III" evidence="7">
    <location>
        <begin position="455"/>
        <end position="543"/>
    </location>
</feature>
<evidence type="ECO:0000256" key="1">
    <source>
        <dbReference type="ARBA" id="ARBA00009121"/>
    </source>
</evidence>
<dbReference type="Proteomes" id="UP000183983">
    <property type="component" value="Unassembled WGS sequence"/>
</dbReference>
<feature type="region of interest" description="Disordered" evidence="6">
    <location>
        <begin position="429"/>
        <end position="459"/>
    </location>
</feature>
<keyword evidence="4 5" id="KW-0326">Glycosidase</keyword>
<comment type="similarity">
    <text evidence="1">Belongs to the glycosyl hydrolase 18 family. Chitinase class II subfamily.</text>
</comment>
<evidence type="ECO:0000256" key="2">
    <source>
        <dbReference type="ARBA" id="ARBA00012729"/>
    </source>
</evidence>
<dbReference type="PROSITE" id="PS50853">
    <property type="entry name" value="FN3"/>
    <property type="match status" value="2"/>
</dbReference>
<dbReference type="EMBL" id="FRDA01000006">
    <property type="protein sequence ID" value="SHN04373.1"/>
    <property type="molecule type" value="Genomic_DNA"/>
</dbReference>
<evidence type="ECO:0000313" key="10">
    <source>
        <dbReference type="Proteomes" id="UP000183983"/>
    </source>
</evidence>
<gene>
    <name evidence="9" type="ORF">SAMN05216593_106156</name>
</gene>
<dbReference type="EC" id="3.2.1.14" evidence="2"/>
<sequence length="607" mass="67079">MEWLAHGTHGQVQIKRRDARIMLKAKVLRRYKNHVVDAASAMPDMKGKNILMGFWHNWGPEPGQGYQQGMFTEMDLTDIPEAYNVIAVAFMKGSGIPTFKPYTISDADFRAQVGDLNAQGRAVLISLGGAGAEILLHQGQEEALAYEIIRLVETYGFDGLDIDLEQSAISDGDNKTVLPSALRMVRNHYASEGKHFIISMAPEFPYLVANGEYLAYTKALEDLYDFIAPQYYNQGGDGVWVEELQQWIPQNDDSYKKEFLYYLTDSLVHGTRGYTEIPADRFAIGLPTNNDAAATGYVIDPQSVKYALDRLADDGNPIRGLMTWSVNWDNGNDKNGVPYDWEFVSRYGYLTESEPPADKPSVPAGFASSDQTTTSITLTWQLSTGPRPVLEYRLSRGDTSIKVTAPPYTDEGLEPGTLYTYRITAIDTDGVSSEPSSELSVSTKTESGEDQRPTAPSDLHTTEITTTSISIMWNASSPGTHPIVEYAIVRNNGQIAAVKAPATTFTDTGLTANTPYQYAVFTRDSANMFSSPSNILTTSTKPEGGGGEASDWVVDHSYKIDELAKYDGLIYICIQAHISNPAWTPPEAFALWSPYALRTDRSKSQRR</sequence>
<dbReference type="Pfam" id="PF00041">
    <property type="entry name" value="fn3"/>
    <property type="match status" value="2"/>
</dbReference>
<keyword evidence="3 5" id="KW-0378">Hydrolase</keyword>
<evidence type="ECO:0000256" key="6">
    <source>
        <dbReference type="SAM" id="MobiDB-lite"/>
    </source>
</evidence>
<dbReference type="InterPro" id="IPR013783">
    <property type="entry name" value="Ig-like_fold"/>
</dbReference>
<reference evidence="9 10" key="1">
    <citation type="submission" date="2016-11" db="EMBL/GenBank/DDBJ databases">
        <authorList>
            <person name="Jaros S."/>
            <person name="Januszkiewicz K."/>
            <person name="Wedrychowicz H."/>
        </authorList>
    </citation>
    <scope>NUCLEOTIDE SEQUENCE [LARGE SCALE GENOMIC DNA]</scope>
    <source>
        <strain evidence="9 10">LMG 26898</strain>
    </source>
</reference>
<dbReference type="InterPro" id="IPR036116">
    <property type="entry name" value="FN3_sf"/>
</dbReference>
<dbReference type="SUPFAM" id="SSF51445">
    <property type="entry name" value="(Trans)glycosidases"/>
    <property type="match status" value="1"/>
</dbReference>
<evidence type="ECO:0000259" key="7">
    <source>
        <dbReference type="PROSITE" id="PS50853"/>
    </source>
</evidence>
<proteinExistence type="inferred from homology"/>
<feature type="compositionally biased region" description="Low complexity" evidence="6">
    <location>
        <begin position="431"/>
        <end position="442"/>
    </location>
</feature>
<dbReference type="InterPro" id="IPR050542">
    <property type="entry name" value="Glycosyl_Hydrlase18_Chitinase"/>
</dbReference>
<dbReference type="Gene3D" id="2.10.10.20">
    <property type="entry name" value="Carbohydrate-binding module superfamily 5/12"/>
    <property type="match status" value="1"/>
</dbReference>
<dbReference type="InterPro" id="IPR017853">
    <property type="entry name" value="GH"/>
</dbReference>
<evidence type="ECO:0000256" key="4">
    <source>
        <dbReference type="ARBA" id="ARBA00023295"/>
    </source>
</evidence>
<name>A0A1M7NM15_9PSED</name>
<dbReference type="GO" id="GO:0030246">
    <property type="term" value="F:carbohydrate binding"/>
    <property type="evidence" value="ECO:0007669"/>
    <property type="project" value="InterPro"/>
</dbReference>
<dbReference type="Pfam" id="PF00704">
    <property type="entry name" value="Glyco_hydro_18"/>
    <property type="match status" value="1"/>
</dbReference>
<dbReference type="CDD" id="cd00063">
    <property type="entry name" value="FN3"/>
    <property type="match status" value="2"/>
</dbReference>
<dbReference type="InterPro" id="IPR001223">
    <property type="entry name" value="Glyco_hydro18_cat"/>
</dbReference>
<dbReference type="STRING" id="1190415.SAMN05216593_106156"/>
<dbReference type="GO" id="GO:0008843">
    <property type="term" value="F:endochitinase activity"/>
    <property type="evidence" value="ECO:0007669"/>
    <property type="project" value="UniProtKB-EC"/>
</dbReference>
<evidence type="ECO:0000259" key="8">
    <source>
        <dbReference type="PROSITE" id="PS51910"/>
    </source>
</evidence>
<dbReference type="GO" id="GO:0005975">
    <property type="term" value="P:carbohydrate metabolic process"/>
    <property type="evidence" value="ECO:0007669"/>
    <property type="project" value="InterPro"/>
</dbReference>
<evidence type="ECO:0000256" key="5">
    <source>
        <dbReference type="RuleBase" id="RU000489"/>
    </source>
</evidence>
<dbReference type="AlphaFoldDB" id="A0A1M7NM15"/>
<evidence type="ECO:0000256" key="3">
    <source>
        <dbReference type="ARBA" id="ARBA00022801"/>
    </source>
</evidence>
<feature type="domain" description="Fibronectin type-III" evidence="7">
    <location>
        <begin position="362"/>
        <end position="446"/>
    </location>
</feature>
<dbReference type="InterPro" id="IPR001579">
    <property type="entry name" value="Glyco_hydro_18_chit_AS"/>
</dbReference>
<dbReference type="FunFam" id="3.20.20.80:FF:000133">
    <property type="entry name" value="Chitinase C1"/>
    <property type="match status" value="1"/>
</dbReference>
<dbReference type="PROSITE" id="PS51910">
    <property type="entry name" value="GH18_2"/>
    <property type="match status" value="1"/>
</dbReference>
<evidence type="ECO:0000313" key="9">
    <source>
        <dbReference type="EMBL" id="SHN04373.1"/>
    </source>
</evidence>
<dbReference type="SUPFAM" id="SSF49265">
    <property type="entry name" value="Fibronectin type III"/>
    <property type="match status" value="2"/>
</dbReference>
<dbReference type="Gene3D" id="3.20.20.80">
    <property type="entry name" value="Glycosidases"/>
    <property type="match status" value="1"/>
</dbReference>
<dbReference type="CDD" id="cd02871">
    <property type="entry name" value="GH18_chitinase_D-like"/>
    <property type="match status" value="1"/>
</dbReference>
<dbReference type="SMART" id="SM00060">
    <property type="entry name" value="FN3"/>
    <property type="match status" value="2"/>
</dbReference>
<dbReference type="Pfam" id="PF02839">
    <property type="entry name" value="CBM_5_12"/>
    <property type="match status" value="1"/>
</dbReference>
<dbReference type="SUPFAM" id="SSF51055">
    <property type="entry name" value="Carbohydrate binding domain"/>
    <property type="match status" value="1"/>
</dbReference>
<feature type="domain" description="GH18" evidence="8">
    <location>
        <begin position="49"/>
        <end position="352"/>
    </location>
</feature>
<dbReference type="GO" id="GO:0005576">
    <property type="term" value="C:extracellular region"/>
    <property type="evidence" value="ECO:0007669"/>
    <property type="project" value="InterPro"/>
</dbReference>